<dbReference type="Gene3D" id="2.60.200.30">
    <property type="entry name" value="Probable inorganic polyphosphate/atp-NAD kinase, domain 2"/>
    <property type="match status" value="1"/>
</dbReference>
<evidence type="ECO:0000256" key="3">
    <source>
        <dbReference type="ARBA" id="ARBA00010995"/>
    </source>
</evidence>
<evidence type="ECO:0000256" key="1">
    <source>
        <dbReference type="ARBA" id="ARBA00001947"/>
    </source>
</evidence>
<keyword evidence="6 12" id="KW-0418">Kinase</keyword>
<evidence type="ECO:0000256" key="9">
    <source>
        <dbReference type="ARBA" id="ARBA00022857"/>
    </source>
</evidence>
<evidence type="ECO:0000256" key="2">
    <source>
        <dbReference type="ARBA" id="ARBA00006759"/>
    </source>
</evidence>
<dbReference type="SMART" id="SM00849">
    <property type="entry name" value="Lactamase_B"/>
    <property type="match status" value="1"/>
</dbReference>
<reference evidence="12" key="2">
    <citation type="journal article" date="2023" name="IMA Fungus">
        <title>Comparative genomic study of the Penicillium genus elucidates a diverse pangenome and 15 lateral gene transfer events.</title>
        <authorList>
            <person name="Petersen C."/>
            <person name="Sorensen T."/>
            <person name="Nielsen M.R."/>
            <person name="Sondergaard T.E."/>
            <person name="Sorensen J.L."/>
            <person name="Fitzpatrick D.A."/>
            <person name="Frisvad J.C."/>
            <person name="Nielsen K.L."/>
        </authorList>
    </citation>
    <scope>NUCLEOTIDE SEQUENCE</scope>
    <source>
        <strain evidence="12">IBT 26290</strain>
    </source>
</reference>
<dbReference type="GO" id="GO:0019674">
    <property type="term" value="P:NAD+ metabolic process"/>
    <property type="evidence" value="ECO:0007669"/>
    <property type="project" value="InterPro"/>
</dbReference>
<dbReference type="RefSeq" id="XP_056541664.1">
    <property type="nucleotide sequence ID" value="XM_056689235.1"/>
</dbReference>
<dbReference type="Pfam" id="PF16123">
    <property type="entry name" value="HAGH_C"/>
    <property type="match status" value="1"/>
</dbReference>
<evidence type="ECO:0000256" key="10">
    <source>
        <dbReference type="ARBA" id="ARBA00023027"/>
    </source>
</evidence>
<keyword evidence="5" id="KW-0479">Metal-binding</keyword>
<evidence type="ECO:0000256" key="7">
    <source>
        <dbReference type="ARBA" id="ARBA00022801"/>
    </source>
</evidence>
<keyword evidence="9" id="KW-0521">NADP</keyword>
<evidence type="ECO:0000259" key="11">
    <source>
        <dbReference type="SMART" id="SM00849"/>
    </source>
</evidence>
<dbReference type="OrthoDB" id="24581at2759"/>
<evidence type="ECO:0000256" key="5">
    <source>
        <dbReference type="ARBA" id="ARBA00022723"/>
    </source>
</evidence>
<protein>
    <submittedName>
        <fullName evidence="12">NAD+ kinase</fullName>
    </submittedName>
</protein>
<accession>A0A9W9HYG3</accession>
<dbReference type="Gene3D" id="3.60.15.10">
    <property type="entry name" value="Ribonuclease Z/Hydroxyacylglutathione hydrolase-like"/>
    <property type="match status" value="1"/>
</dbReference>
<dbReference type="InterPro" id="IPR016064">
    <property type="entry name" value="NAD/diacylglycerol_kinase_sf"/>
</dbReference>
<dbReference type="GeneID" id="81428411"/>
<dbReference type="PANTHER" id="PTHR20275">
    <property type="entry name" value="NAD KINASE"/>
    <property type="match status" value="1"/>
</dbReference>
<dbReference type="AlphaFoldDB" id="A0A9W9HYG3"/>
<keyword evidence="13" id="KW-1185">Reference proteome</keyword>
<proteinExistence type="inferred from homology"/>
<dbReference type="CDD" id="cd07723">
    <property type="entry name" value="hydroxyacylglutathione_hydrolase_MBL-fold"/>
    <property type="match status" value="1"/>
</dbReference>
<dbReference type="FunFam" id="2.60.200.30:FF:000008">
    <property type="entry name" value="Putative NAD+ kinase"/>
    <property type="match status" value="1"/>
</dbReference>
<dbReference type="GO" id="GO:0046872">
    <property type="term" value="F:metal ion binding"/>
    <property type="evidence" value="ECO:0007669"/>
    <property type="project" value="UniProtKB-KW"/>
</dbReference>
<dbReference type="Proteomes" id="UP001149163">
    <property type="component" value="Unassembled WGS sequence"/>
</dbReference>
<dbReference type="InterPro" id="IPR035680">
    <property type="entry name" value="Clx_II_MBL"/>
</dbReference>
<dbReference type="EMBL" id="JAPQKN010000004">
    <property type="protein sequence ID" value="KAJ5160106.1"/>
    <property type="molecule type" value="Genomic_DNA"/>
</dbReference>
<dbReference type="InterPro" id="IPR017438">
    <property type="entry name" value="ATP-NAD_kinase_N"/>
</dbReference>
<dbReference type="InterPro" id="IPR032282">
    <property type="entry name" value="HAGH_C"/>
</dbReference>
<feature type="domain" description="Metallo-beta-lactamase" evidence="11">
    <location>
        <begin position="14"/>
        <end position="146"/>
    </location>
</feature>
<evidence type="ECO:0000256" key="6">
    <source>
        <dbReference type="ARBA" id="ARBA00022777"/>
    </source>
</evidence>
<dbReference type="InterPro" id="IPR001279">
    <property type="entry name" value="Metallo-B-lactamas"/>
</dbReference>
<dbReference type="PANTHER" id="PTHR20275:SF11">
    <property type="entry name" value="KINASE, PUTATIVE (AFU_ORTHOLOGUE AFUA_5G12870)-RELATED"/>
    <property type="match status" value="1"/>
</dbReference>
<gene>
    <name evidence="12" type="ORF">N7482_007110</name>
</gene>
<comment type="similarity">
    <text evidence="2">Belongs to the metallo-beta-lactamase superfamily. Glyoxalase II family.</text>
</comment>
<reference evidence="12" key="1">
    <citation type="submission" date="2022-11" db="EMBL/GenBank/DDBJ databases">
        <authorList>
            <person name="Petersen C."/>
        </authorList>
    </citation>
    <scope>NUCLEOTIDE SEQUENCE</scope>
    <source>
        <strain evidence="12">IBT 26290</strain>
    </source>
</reference>
<keyword evidence="8" id="KW-0862">Zinc</keyword>
<dbReference type="InterPro" id="IPR017437">
    <property type="entry name" value="ATP-NAD_kinase_PpnK-typ_C"/>
</dbReference>
<dbReference type="SUPFAM" id="SSF56281">
    <property type="entry name" value="Metallo-hydrolase/oxidoreductase"/>
    <property type="match status" value="1"/>
</dbReference>
<dbReference type="GO" id="GO:0016787">
    <property type="term" value="F:hydrolase activity"/>
    <property type="evidence" value="ECO:0007669"/>
    <property type="project" value="UniProtKB-KW"/>
</dbReference>
<dbReference type="FunFam" id="3.40.50.10330:FF:000029">
    <property type="entry name" value="NAD+ kinase, putative"/>
    <property type="match status" value="1"/>
</dbReference>
<evidence type="ECO:0000256" key="8">
    <source>
        <dbReference type="ARBA" id="ARBA00022833"/>
    </source>
</evidence>
<dbReference type="GO" id="GO:0006741">
    <property type="term" value="P:NADP+ biosynthetic process"/>
    <property type="evidence" value="ECO:0007669"/>
    <property type="project" value="InterPro"/>
</dbReference>
<evidence type="ECO:0000313" key="12">
    <source>
        <dbReference type="EMBL" id="KAJ5160106.1"/>
    </source>
</evidence>
<keyword evidence="10" id="KW-0520">NAD</keyword>
<dbReference type="GO" id="GO:0003951">
    <property type="term" value="F:NAD+ kinase activity"/>
    <property type="evidence" value="ECO:0007669"/>
    <property type="project" value="InterPro"/>
</dbReference>
<sequence>MHIQSIPMWTGKGNNYAYLVTDEPTKQSVIIDPANPRIDSFQLAQFGKLPVIGGSNCQSVTKTPAHGEEFKIGDRITVRALHTPCHTQDSICYFMQDGDQRVVFTGDTLFIAGCGRFFEGNAGEMHRALNETLAALPDDTKVYPGHEYTKANVKFCLHVSQTEPIKKLQAFAEANQQTQGKFTIGDEKKPRFKSHHDQNDKTTACYVHSLIAGEWAAPPSHVDDTQDVIRTLSDEEPNVDTKVLGEDEVVSVVDGDNKILKPVPTIIQSRHLTKRQLSDMAWNVRKLSKKLGSLKLKLTVKNVFIVSKAHDESLVSLTRKVTRWLLSKDRGAPYTVYVERRMETHPDFGALQLVQEEPSAKGRLKFWDPKLAQEQPHLFDFVITLGGDGTVLYTSWLFQRIVPPVLSFALGSLGFLTNFDYADYQHILENAFRDGVVVSLRLRFECTIMRSKARQKDPHARSLTSRDLVEELIGEEGEDTLTHTPDRVYEILNDVVLDRGPNPTMSQIELFGDDEHFTTLLADGICIATPTGSTAYNLAAGGSLSHPENPVILVTAICAHTLSFRPIILPDTIVLRMGVPYDARTSSWASFDGRER</sequence>
<dbReference type="SUPFAM" id="SSF111331">
    <property type="entry name" value="NAD kinase/diacylglycerol kinase-like"/>
    <property type="match status" value="1"/>
</dbReference>
<comment type="caution">
    <text evidence="12">The sequence shown here is derived from an EMBL/GenBank/DDBJ whole genome shotgun (WGS) entry which is preliminary data.</text>
</comment>
<dbReference type="InterPro" id="IPR036866">
    <property type="entry name" value="RibonucZ/Hydroxyglut_hydro"/>
</dbReference>
<keyword evidence="4" id="KW-0808">Transferase</keyword>
<keyword evidence="7" id="KW-0378">Hydrolase</keyword>
<name>A0A9W9HYG3_9EURO</name>
<dbReference type="Pfam" id="PF00753">
    <property type="entry name" value="Lactamase_B"/>
    <property type="match status" value="1"/>
</dbReference>
<comment type="similarity">
    <text evidence="3">Belongs to the NAD kinase family.</text>
</comment>
<dbReference type="Pfam" id="PF20143">
    <property type="entry name" value="NAD_kinase_C"/>
    <property type="match status" value="1"/>
</dbReference>
<evidence type="ECO:0000313" key="13">
    <source>
        <dbReference type="Proteomes" id="UP001149163"/>
    </source>
</evidence>
<organism evidence="12 13">
    <name type="scientific">Penicillium canariense</name>
    <dbReference type="NCBI Taxonomy" id="189055"/>
    <lineage>
        <taxon>Eukaryota</taxon>
        <taxon>Fungi</taxon>
        <taxon>Dikarya</taxon>
        <taxon>Ascomycota</taxon>
        <taxon>Pezizomycotina</taxon>
        <taxon>Eurotiomycetes</taxon>
        <taxon>Eurotiomycetidae</taxon>
        <taxon>Eurotiales</taxon>
        <taxon>Aspergillaceae</taxon>
        <taxon>Penicillium</taxon>
    </lineage>
</organism>
<evidence type="ECO:0000256" key="4">
    <source>
        <dbReference type="ARBA" id="ARBA00022679"/>
    </source>
</evidence>
<dbReference type="Gene3D" id="3.40.50.10330">
    <property type="entry name" value="Probable inorganic polyphosphate/atp-NAD kinase, domain 1"/>
    <property type="match status" value="1"/>
</dbReference>
<comment type="cofactor">
    <cofactor evidence="1">
        <name>Zn(2+)</name>
        <dbReference type="ChEBI" id="CHEBI:29105"/>
    </cofactor>
</comment>
<dbReference type="InterPro" id="IPR002504">
    <property type="entry name" value="NADK"/>
</dbReference>
<dbReference type="Pfam" id="PF01513">
    <property type="entry name" value="NAD_kinase"/>
    <property type="match status" value="1"/>
</dbReference>